<evidence type="ECO:0000313" key="3">
    <source>
        <dbReference type="Proteomes" id="UP000050398"/>
    </source>
</evidence>
<feature type="domain" description="DUF4145" evidence="1">
    <location>
        <begin position="27"/>
        <end position="107"/>
    </location>
</feature>
<dbReference type="Proteomes" id="UP000050398">
    <property type="component" value="Unassembled WGS sequence"/>
</dbReference>
<accession>A0A0P6WN88</accession>
<dbReference type="InterPro" id="IPR025285">
    <property type="entry name" value="DUF4145"/>
</dbReference>
<sequence>MSTDEQFFLSFIDEINPVAAQNAKKMEELLFEDASSSIVKGRLFAEAILNEVFKIEEIEAPYVNSLYDKISYLTRGGYIEREVQQSFDTIRLSGNKAAHDGGFNDITVAFKLHKEMYNIAVWFVEVYSVKQIKIPLYETPKPPKKEANIEDLVQKKIMQLLGSNGFPKLVPGEEQEEKQPTTPFSVKENSLFDDKIGEGESYLLRELKRLQDSSQEAIENANQFSRFKNYMHVDRKIQLDFEHILEGRNGKSNGNLILLCGSVGDGKSHLLAYLKENKPYLIDEYTIYNDATESFSPGKNAMETLEDVLKSFSDQHIEETSEKVILAINMGVLHNFIHAKHKEYSYQKLRDLVEESELFSPNITTHYSSGNFDLLSFGDYHPYELTKDGPTSRFYFTLMEKIFSNHEENPFYRALVEDEKREFNTMAHENYRLLQNEFVQKQIVNLLIEAIVKNKLVISARAFLNFIADIIIPDDVRTTAIMPEFEVLKNAVPTLLFNRKERSVILNALSYGDPIHKRSIYIDQIVIDLNTLSDWGNLIEGNIVSETAAKWLKPLAQETNLTNYSFDLFFKTFIRIASLTNKQFASKLTDPLYTSFIKYLYYFNVGERAHIINFYGEIKSAIFNWKGSPKREYIYLNKPDEKFRIAQKLILRPYVSHIKQNTEDVLYSFKSSILMGYHKGDQETKEFLDIDFPLYELLMKVEDGYRPNKKDIEDAIKFVEFIEKLMAFGEKRNELLIHYPNDKKFYKIKKDDFERFVFEREK</sequence>
<dbReference type="EMBL" id="LIXZ01000031">
    <property type="protein sequence ID" value="KPL57685.1"/>
    <property type="molecule type" value="Genomic_DNA"/>
</dbReference>
<dbReference type="AlphaFoldDB" id="A0A0P6WN88"/>
<reference evidence="2 3" key="1">
    <citation type="submission" date="2015-08" db="EMBL/GenBank/DDBJ databases">
        <title>Draft Genome Sequence of Bacillus vietnamensis UCD-SED5.</title>
        <authorList>
            <person name="Lee R.D."/>
            <person name="Jospin G."/>
            <person name="Lang J.M."/>
            <person name="Coil D.A."/>
            <person name="Eisen J.A."/>
        </authorList>
    </citation>
    <scope>NUCLEOTIDE SEQUENCE [LARGE SCALE GENOMIC DNA]</scope>
    <source>
        <strain evidence="2 3">UCD-SED5</strain>
    </source>
</reference>
<proteinExistence type="predicted"/>
<dbReference type="OrthoDB" id="257964at2"/>
<dbReference type="NCBIfam" id="TIGR03238">
    <property type="entry name" value="dnd_assoc_3"/>
    <property type="match status" value="1"/>
</dbReference>
<dbReference type="InterPro" id="IPR017647">
    <property type="entry name" value="Dnd_assoc_3"/>
</dbReference>
<organism evidence="2 3">
    <name type="scientific">Rossellomorea vietnamensis</name>
    <dbReference type="NCBI Taxonomy" id="218284"/>
    <lineage>
        <taxon>Bacteria</taxon>
        <taxon>Bacillati</taxon>
        <taxon>Bacillota</taxon>
        <taxon>Bacilli</taxon>
        <taxon>Bacillales</taxon>
        <taxon>Bacillaceae</taxon>
        <taxon>Rossellomorea</taxon>
    </lineage>
</organism>
<dbReference type="PATRIC" id="fig|218284.4.peg.2722"/>
<evidence type="ECO:0000259" key="1">
    <source>
        <dbReference type="Pfam" id="PF13643"/>
    </source>
</evidence>
<comment type="caution">
    <text evidence="2">The sequence shown here is derived from an EMBL/GenBank/DDBJ whole genome shotgun (WGS) entry which is preliminary data.</text>
</comment>
<name>A0A0P6WN88_9BACI</name>
<evidence type="ECO:0000313" key="2">
    <source>
        <dbReference type="EMBL" id="KPL57685.1"/>
    </source>
</evidence>
<dbReference type="RefSeq" id="WP_060674962.1">
    <property type="nucleotide sequence ID" value="NZ_LIXZ01000031.1"/>
</dbReference>
<dbReference type="Pfam" id="PF13643">
    <property type="entry name" value="DUF4145"/>
    <property type="match status" value="1"/>
</dbReference>
<gene>
    <name evidence="2" type="ORF">AM506_20880</name>
</gene>
<protein>
    <recommendedName>
        <fullName evidence="1">DUF4145 domain-containing protein</fullName>
    </recommendedName>
</protein>